<dbReference type="Proteomes" id="UP001165584">
    <property type="component" value="Unassembled WGS sequence"/>
</dbReference>
<organism evidence="3 4">
    <name type="scientific">Herbiconiux aconitum</name>
    <dbReference type="NCBI Taxonomy" id="2970913"/>
    <lineage>
        <taxon>Bacteria</taxon>
        <taxon>Bacillati</taxon>
        <taxon>Actinomycetota</taxon>
        <taxon>Actinomycetes</taxon>
        <taxon>Micrococcales</taxon>
        <taxon>Microbacteriaceae</taxon>
        <taxon>Herbiconiux</taxon>
    </lineage>
</organism>
<keyword evidence="1" id="KW-0472">Membrane</keyword>
<reference evidence="3" key="1">
    <citation type="submission" date="2022-08" db="EMBL/GenBank/DDBJ databases">
        <authorList>
            <person name="Deng Y."/>
            <person name="Han X.-F."/>
            <person name="Zhang Y.-Q."/>
        </authorList>
    </citation>
    <scope>NUCLEOTIDE SEQUENCE</scope>
    <source>
        <strain evidence="3">CPCC 205763</strain>
    </source>
</reference>
<comment type="caution">
    <text evidence="3">The sequence shown here is derived from an EMBL/GenBank/DDBJ whole genome shotgun (WGS) entry which is preliminary data.</text>
</comment>
<proteinExistence type="predicted"/>
<keyword evidence="1" id="KW-1133">Transmembrane helix</keyword>
<dbReference type="Pfam" id="PF02698">
    <property type="entry name" value="DUF218"/>
    <property type="match status" value="1"/>
</dbReference>
<evidence type="ECO:0000313" key="3">
    <source>
        <dbReference type="EMBL" id="MCS5716755.1"/>
    </source>
</evidence>
<dbReference type="CDD" id="cd06259">
    <property type="entry name" value="YdcF-like"/>
    <property type="match status" value="1"/>
</dbReference>
<keyword evidence="1" id="KW-0812">Transmembrane</keyword>
<name>A0ABT2GKL1_9MICO</name>
<evidence type="ECO:0000259" key="2">
    <source>
        <dbReference type="Pfam" id="PF02698"/>
    </source>
</evidence>
<dbReference type="RefSeq" id="WP_259504242.1">
    <property type="nucleotide sequence ID" value="NZ_JANLCM010000001.1"/>
</dbReference>
<accession>A0ABT2GKL1</accession>
<dbReference type="InterPro" id="IPR003848">
    <property type="entry name" value="DUF218"/>
</dbReference>
<dbReference type="EMBL" id="JANLCM010000001">
    <property type="protein sequence ID" value="MCS5716755.1"/>
    <property type="molecule type" value="Genomic_DNA"/>
</dbReference>
<sequence>MKNSRLTPKQLRRVIVQVLAGVVAAAAAIALIGLPFYVFPTVDQPERADAIVVLGPPKATRIALAEKLVSEGYAETILISVPPTSRFSASSLPACTYPPAGADVTCFLADPFTTQGEARFVRAQAQENGWNKVLVITSTPHVYRARLIFDRCIDGALFVADPRNLSLGDWIYQYLYQTGAMLKASVNDEC</sequence>
<keyword evidence="4" id="KW-1185">Reference proteome</keyword>
<feature type="domain" description="DUF218" evidence="2">
    <location>
        <begin position="49"/>
        <end position="155"/>
    </location>
</feature>
<feature type="transmembrane region" description="Helical" evidence="1">
    <location>
        <begin position="14"/>
        <end position="39"/>
    </location>
</feature>
<protein>
    <submittedName>
        <fullName evidence="3">YdcF family protein</fullName>
    </submittedName>
</protein>
<evidence type="ECO:0000313" key="4">
    <source>
        <dbReference type="Proteomes" id="UP001165584"/>
    </source>
</evidence>
<gene>
    <name evidence="3" type="ORF">N1027_01240</name>
</gene>
<evidence type="ECO:0000256" key="1">
    <source>
        <dbReference type="SAM" id="Phobius"/>
    </source>
</evidence>